<dbReference type="Proteomes" id="UP000236546">
    <property type="component" value="Unassembled WGS sequence"/>
</dbReference>
<reference evidence="1 2" key="1">
    <citation type="submission" date="2017-02" db="EMBL/GenBank/DDBJ databases">
        <title>Genomes of Trichoderma spp. with biocontrol activity.</title>
        <authorList>
            <person name="Gardiner D."/>
            <person name="Kazan K."/>
            <person name="Vos C."/>
            <person name="Harvey P."/>
        </authorList>
    </citation>
    <scope>NUCLEOTIDE SEQUENCE [LARGE SCALE GENOMIC DNA]</scope>
    <source>
        <strain evidence="1 2">A5MH</strain>
    </source>
</reference>
<comment type="caution">
    <text evidence="1">The sequence shown here is derived from an EMBL/GenBank/DDBJ whole genome shotgun (WGS) entry which is preliminary data.</text>
</comment>
<gene>
    <name evidence="1" type="ORF">TGAMA5MH_07106</name>
</gene>
<sequence length="108" mass="12760">MVVHDGHEYLTEEEKRLKEDRERTKYWKKWGPYVAERQWATVREDYSADGDAWSHFPHDHARSRTFRWGEDGIAGVSDTHGFQNIGFAFWNEEECATPILKSSKRTLS</sequence>
<dbReference type="OrthoDB" id="14419at2759"/>
<dbReference type="EMBL" id="MTYH01000059">
    <property type="protein sequence ID" value="PNP41236.1"/>
    <property type="molecule type" value="Genomic_DNA"/>
</dbReference>
<accession>A0A2K0T6T2</accession>
<name>A0A2K0T6T2_9HYPO</name>
<dbReference type="AlphaFoldDB" id="A0A2K0T6T2"/>
<evidence type="ECO:0000313" key="2">
    <source>
        <dbReference type="Proteomes" id="UP000236546"/>
    </source>
</evidence>
<proteinExistence type="predicted"/>
<protein>
    <submittedName>
        <fullName evidence="1">Uncharacterized protein</fullName>
    </submittedName>
</protein>
<evidence type="ECO:0000313" key="1">
    <source>
        <dbReference type="EMBL" id="PNP41236.1"/>
    </source>
</evidence>
<organism evidence="1 2">
    <name type="scientific">Trichoderma gamsii</name>
    <dbReference type="NCBI Taxonomy" id="398673"/>
    <lineage>
        <taxon>Eukaryota</taxon>
        <taxon>Fungi</taxon>
        <taxon>Dikarya</taxon>
        <taxon>Ascomycota</taxon>
        <taxon>Pezizomycotina</taxon>
        <taxon>Sordariomycetes</taxon>
        <taxon>Hypocreomycetidae</taxon>
        <taxon>Hypocreales</taxon>
        <taxon>Hypocreaceae</taxon>
        <taxon>Trichoderma</taxon>
    </lineage>
</organism>